<reference evidence="2" key="1">
    <citation type="journal article" date="2020" name="Stud. Mycol.">
        <title>101 Dothideomycetes genomes: a test case for predicting lifestyles and emergence of pathogens.</title>
        <authorList>
            <person name="Haridas S."/>
            <person name="Albert R."/>
            <person name="Binder M."/>
            <person name="Bloem J."/>
            <person name="Labutti K."/>
            <person name="Salamov A."/>
            <person name="Andreopoulos B."/>
            <person name="Baker S."/>
            <person name="Barry K."/>
            <person name="Bills G."/>
            <person name="Bluhm B."/>
            <person name="Cannon C."/>
            <person name="Castanera R."/>
            <person name="Culley D."/>
            <person name="Daum C."/>
            <person name="Ezra D."/>
            <person name="Gonzalez J."/>
            <person name="Henrissat B."/>
            <person name="Kuo A."/>
            <person name="Liang C."/>
            <person name="Lipzen A."/>
            <person name="Lutzoni F."/>
            <person name="Magnuson J."/>
            <person name="Mondo S."/>
            <person name="Nolan M."/>
            <person name="Ohm R."/>
            <person name="Pangilinan J."/>
            <person name="Park H.-J."/>
            <person name="Ramirez L."/>
            <person name="Alfaro M."/>
            <person name="Sun H."/>
            <person name="Tritt A."/>
            <person name="Yoshinaga Y."/>
            <person name="Zwiers L.-H."/>
            <person name="Turgeon B."/>
            <person name="Goodwin S."/>
            <person name="Spatafora J."/>
            <person name="Crous P."/>
            <person name="Grigoriev I."/>
        </authorList>
    </citation>
    <scope>NUCLEOTIDE SEQUENCE</scope>
    <source>
        <strain evidence="2">CBS 175.79</strain>
    </source>
</reference>
<feature type="signal peptide" evidence="1">
    <location>
        <begin position="1"/>
        <end position="17"/>
    </location>
</feature>
<evidence type="ECO:0008006" key="4">
    <source>
        <dbReference type="Google" id="ProtNLM"/>
    </source>
</evidence>
<feature type="chain" id="PRO_5025596049" description="Small secreted protein" evidence="1">
    <location>
        <begin position="18"/>
        <end position="172"/>
    </location>
</feature>
<dbReference type="OrthoDB" id="3223416at2759"/>
<keyword evidence="3" id="KW-1185">Reference proteome</keyword>
<sequence length="172" mass="18108">MLLVTIVSVVLSSLTVAQPSPNETHLIATALLTKNNDSAFECWQLQTPFKRSSIPGISGTQSATISNVTNFAYTILPPRYDGGLHNAPVPQMVHFLSGLAHLTLPNDHSTDAFVVGGVGGLLFATDTTGTGHITRYPSDQETVAIAAPFADGIVPEHIVLNDGPCAGLQTFV</sequence>
<proteinExistence type="predicted"/>
<dbReference type="RefSeq" id="XP_033388809.1">
    <property type="nucleotide sequence ID" value="XM_033533427.1"/>
</dbReference>
<keyword evidence="1" id="KW-0732">Signal</keyword>
<dbReference type="Proteomes" id="UP000799778">
    <property type="component" value="Unassembled WGS sequence"/>
</dbReference>
<evidence type="ECO:0000313" key="3">
    <source>
        <dbReference type="Proteomes" id="UP000799778"/>
    </source>
</evidence>
<gene>
    <name evidence="2" type="ORF">BU24DRAFT_487088</name>
</gene>
<dbReference type="AlphaFoldDB" id="A0A6A5Y6N5"/>
<evidence type="ECO:0000256" key="1">
    <source>
        <dbReference type="SAM" id="SignalP"/>
    </source>
</evidence>
<accession>A0A6A5Y6N5</accession>
<dbReference type="EMBL" id="ML978066">
    <property type="protein sequence ID" value="KAF2020470.1"/>
    <property type="molecule type" value="Genomic_DNA"/>
</dbReference>
<evidence type="ECO:0000313" key="2">
    <source>
        <dbReference type="EMBL" id="KAF2020470.1"/>
    </source>
</evidence>
<organism evidence="2 3">
    <name type="scientific">Aaosphaeria arxii CBS 175.79</name>
    <dbReference type="NCBI Taxonomy" id="1450172"/>
    <lineage>
        <taxon>Eukaryota</taxon>
        <taxon>Fungi</taxon>
        <taxon>Dikarya</taxon>
        <taxon>Ascomycota</taxon>
        <taxon>Pezizomycotina</taxon>
        <taxon>Dothideomycetes</taxon>
        <taxon>Pleosporomycetidae</taxon>
        <taxon>Pleosporales</taxon>
        <taxon>Pleosporales incertae sedis</taxon>
        <taxon>Aaosphaeria</taxon>
    </lineage>
</organism>
<dbReference type="GeneID" id="54290824"/>
<protein>
    <recommendedName>
        <fullName evidence="4">Small secreted protein</fullName>
    </recommendedName>
</protein>
<name>A0A6A5Y6N5_9PLEO</name>